<dbReference type="AlphaFoldDB" id="A0A3S5AJ97"/>
<gene>
    <name evidence="1" type="ORF">PXEA_LOCUS31757</name>
</gene>
<comment type="caution">
    <text evidence="1">The sequence shown here is derived from an EMBL/GenBank/DDBJ whole genome shotgun (WGS) entry which is preliminary data.</text>
</comment>
<protein>
    <submittedName>
        <fullName evidence="1">Uncharacterized protein</fullName>
    </submittedName>
</protein>
<dbReference type="SUPFAM" id="SSF52058">
    <property type="entry name" value="L domain-like"/>
    <property type="match status" value="1"/>
</dbReference>
<dbReference type="Gene3D" id="3.80.20.20">
    <property type="entry name" value="Receptor L-domain"/>
    <property type="match status" value="1"/>
</dbReference>
<reference evidence="1" key="1">
    <citation type="submission" date="2018-11" db="EMBL/GenBank/DDBJ databases">
        <authorList>
            <consortium name="Pathogen Informatics"/>
        </authorList>
    </citation>
    <scope>NUCLEOTIDE SEQUENCE</scope>
</reference>
<evidence type="ECO:0000313" key="1">
    <source>
        <dbReference type="EMBL" id="VEL38317.1"/>
    </source>
</evidence>
<dbReference type="Proteomes" id="UP000784294">
    <property type="component" value="Unassembled WGS sequence"/>
</dbReference>
<name>A0A3S5AJ97_9PLAT</name>
<sequence>MPTDSPQLTFTSALSIVNNSHLTFLGLASFQFLLYPNLRIFGNPRLCYLLSPRLWHDLMALPNSLSQPDAIKDRPALHKRRSRGSQSDSVGMSSVVGLADNKASAGPRALTTLDSLMAGLKPHVAWVASLLVEHTDFANFLLRIEHQAKRLRDRQASVQIVGNGSPDRCLGEHTNCG</sequence>
<proteinExistence type="predicted"/>
<dbReference type="EMBL" id="CAAALY010257531">
    <property type="protein sequence ID" value="VEL38317.1"/>
    <property type="molecule type" value="Genomic_DNA"/>
</dbReference>
<accession>A0A3S5AJ97</accession>
<evidence type="ECO:0000313" key="2">
    <source>
        <dbReference type="Proteomes" id="UP000784294"/>
    </source>
</evidence>
<organism evidence="1 2">
    <name type="scientific">Protopolystoma xenopodis</name>
    <dbReference type="NCBI Taxonomy" id="117903"/>
    <lineage>
        <taxon>Eukaryota</taxon>
        <taxon>Metazoa</taxon>
        <taxon>Spiralia</taxon>
        <taxon>Lophotrochozoa</taxon>
        <taxon>Platyhelminthes</taxon>
        <taxon>Monogenea</taxon>
        <taxon>Polyopisthocotylea</taxon>
        <taxon>Polystomatidea</taxon>
        <taxon>Polystomatidae</taxon>
        <taxon>Protopolystoma</taxon>
    </lineage>
</organism>
<keyword evidence="2" id="KW-1185">Reference proteome</keyword>
<dbReference type="InterPro" id="IPR036941">
    <property type="entry name" value="Rcpt_L-dom_sf"/>
</dbReference>